<keyword evidence="2" id="KW-0732">Signal</keyword>
<feature type="compositionally biased region" description="Low complexity" evidence="1">
    <location>
        <begin position="106"/>
        <end position="126"/>
    </location>
</feature>
<protein>
    <submittedName>
        <fullName evidence="3">Uncharacterized protein</fullName>
    </submittedName>
</protein>
<accession>A0A420YMP2</accession>
<dbReference type="Proteomes" id="UP000275385">
    <property type="component" value="Unassembled WGS sequence"/>
</dbReference>
<feature type="signal peptide" evidence="2">
    <location>
        <begin position="1"/>
        <end position="21"/>
    </location>
</feature>
<dbReference type="EMBL" id="QVQW01000002">
    <property type="protein sequence ID" value="RKU49148.1"/>
    <property type="molecule type" value="Genomic_DNA"/>
</dbReference>
<dbReference type="AlphaFoldDB" id="A0A420YMP2"/>
<dbReference type="OrthoDB" id="5236722at2759"/>
<organism evidence="3 4">
    <name type="scientific">Coniochaeta pulveracea</name>
    <dbReference type="NCBI Taxonomy" id="177199"/>
    <lineage>
        <taxon>Eukaryota</taxon>
        <taxon>Fungi</taxon>
        <taxon>Dikarya</taxon>
        <taxon>Ascomycota</taxon>
        <taxon>Pezizomycotina</taxon>
        <taxon>Sordariomycetes</taxon>
        <taxon>Sordariomycetidae</taxon>
        <taxon>Coniochaetales</taxon>
        <taxon>Coniochaetaceae</taxon>
        <taxon>Coniochaeta</taxon>
    </lineage>
</organism>
<evidence type="ECO:0000256" key="2">
    <source>
        <dbReference type="SAM" id="SignalP"/>
    </source>
</evidence>
<name>A0A420YMP2_9PEZI</name>
<keyword evidence="4" id="KW-1185">Reference proteome</keyword>
<feature type="chain" id="PRO_5018994974" evidence="2">
    <location>
        <begin position="22"/>
        <end position="171"/>
    </location>
</feature>
<feature type="region of interest" description="Disordered" evidence="1">
    <location>
        <begin position="105"/>
        <end position="130"/>
    </location>
</feature>
<gene>
    <name evidence="3" type="ORF">DL546_008244</name>
</gene>
<evidence type="ECO:0000313" key="4">
    <source>
        <dbReference type="Proteomes" id="UP000275385"/>
    </source>
</evidence>
<reference evidence="3 4" key="1">
    <citation type="submission" date="2018-08" db="EMBL/GenBank/DDBJ databases">
        <title>Draft genome of the lignicolous fungus Coniochaeta pulveracea.</title>
        <authorList>
            <person name="Borstlap C.J."/>
            <person name="De Witt R.N."/>
            <person name="Botha A."/>
            <person name="Volschenk H."/>
        </authorList>
    </citation>
    <scope>NUCLEOTIDE SEQUENCE [LARGE SCALE GENOMIC DNA]</scope>
    <source>
        <strain evidence="3 4">CAB683</strain>
    </source>
</reference>
<proteinExistence type="predicted"/>
<sequence length="171" mass="17508">MKVQTLKSLLTGILCTTGVLATIETIYNNDGSIHAIQSFPDGGSHLNKRGCTSNNCLRAMVARPDAATSFCNAFTTAVSSGVAPFTQCVGAAKASSACSCLVPKPTTMSTSTSSTSTSTSSTSTSTEPPAPTCLPPGGHCTIEDFIDVCCPQNGIYACSFPTGDPEDGVCY</sequence>
<evidence type="ECO:0000313" key="3">
    <source>
        <dbReference type="EMBL" id="RKU49148.1"/>
    </source>
</evidence>
<comment type="caution">
    <text evidence="3">The sequence shown here is derived from an EMBL/GenBank/DDBJ whole genome shotgun (WGS) entry which is preliminary data.</text>
</comment>
<evidence type="ECO:0000256" key="1">
    <source>
        <dbReference type="SAM" id="MobiDB-lite"/>
    </source>
</evidence>